<feature type="transmembrane region" description="Helical" evidence="1">
    <location>
        <begin position="92"/>
        <end position="111"/>
    </location>
</feature>
<feature type="transmembrane region" description="Helical" evidence="1">
    <location>
        <begin position="6"/>
        <end position="25"/>
    </location>
</feature>
<gene>
    <name evidence="2" type="ORF">CRYO30217_01533</name>
</gene>
<dbReference type="EMBL" id="OU015584">
    <property type="protein sequence ID" value="CAG5081087.1"/>
    <property type="molecule type" value="Genomic_DNA"/>
</dbReference>
<keyword evidence="1" id="KW-1133">Transmembrane helix</keyword>
<organism evidence="2 3">
    <name type="scientific">Parvicella tangerina</name>
    <dbReference type="NCBI Taxonomy" id="2829795"/>
    <lineage>
        <taxon>Bacteria</taxon>
        <taxon>Pseudomonadati</taxon>
        <taxon>Bacteroidota</taxon>
        <taxon>Flavobacteriia</taxon>
        <taxon>Flavobacteriales</taxon>
        <taxon>Parvicellaceae</taxon>
        <taxon>Parvicella</taxon>
    </lineage>
</organism>
<evidence type="ECO:0000313" key="3">
    <source>
        <dbReference type="Proteomes" id="UP000683507"/>
    </source>
</evidence>
<dbReference type="Proteomes" id="UP000683507">
    <property type="component" value="Chromosome"/>
</dbReference>
<keyword evidence="1" id="KW-0812">Transmembrane</keyword>
<dbReference type="AlphaFoldDB" id="A0A916NAN5"/>
<accession>A0A916NAN5</accession>
<evidence type="ECO:0000256" key="1">
    <source>
        <dbReference type="SAM" id="Phobius"/>
    </source>
</evidence>
<dbReference type="RefSeq" id="WP_258541734.1">
    <property type="nucleotide sequence ID" value="NZ_OU015584.1"/>
</dbReference>
<keyword evidence="1" id="KW-0472">Membrane</keyword>
<keyword evidence="3" id="KW-1185">Reference proteome</keyword>
<name>A0A916NAN5_9FLAO</name>
<evidence type="ECO:0000313" key="2">
    <source>
        <dbReference type="EMBL" id="CAG5081087.1"/>
    </source>
</evidence>
<dbReference type="KEGG" id="ptan:CRYO30217_01533"/>
<protein>
    <submittedName>
        <fullName evidence="2">Uncharacterized protein</fullName>
    </submittedName>
</protein>
<sequence length="138" mass="15943">METTYITIGYSVYLPIALLLTYYVAHQLFKNSKVFMLEIFSGKTEIATSTNKLFEIGFYLINLGFAFLILKIKSAYFVDSAQVLIEILSVKIGGFSIYLGIMLFLNLYLFFRGRRISKRNKALKDIKKTEPPFDNYTM</sequence>
<feature type="transmembrane region" description="Helical" evidence="1">
    <location>
        <begin position="53"/>
        <end position="72"/>
    </location>
</feature>
<proteinExistence type="predicted"/>
<reference evidence="2" key="1">
    <citation type="submission" date="2021-04" db="EMBL/GenBank/DDBJ databases">
        <authorList>
            <person name="Rodrigo-Torres L."/>
            <person name="Arahal R. D."/>
            <person name="Lucena T."/>
        </authorList>
    </citation>
    <scope>NUCLEOTIDE SEQUENCE</scope>
    <source>
        <strain evidence="2">AS29M-1</strain>
    </source>
</reference>